<name>A0A1B6VG00_9PROT</name>
<dbReference type="Proteomes" id="UP000077786">
    <property type="component" value="Unassembled WGS sequence"/>
</dbReference>
<dbReference type="EMBL" id="LUTU01000020">
    <property type="protein sequence ID" value="OAJ66159.1"/>
    <property type="molecule type" value="Genomic_DNA"/>
</dbReference>
<proteinExistence type="predicted"/>
<sequence length="42" mass="4633">MELCTFVATACTFEAPIYECEIGKPPEDGVIPCTFEAYTNNN</sequence>
<gene>
    <name evidence="1" type="ORF">A0123_03189</name>
</gene>
<evidence type="ECO:0000313" key="1">
    <source>
        <dbReference type="EMBL" id="OAJ66159.1"/>
    </source>
</evidence>
<dbReference type="PATRIC" id="fig|38307.3.peg.3334"/>
<organism evidence="1 2">
    <name type="scientific">Gluconobacter cerinus</name>
    <dbReference type="NCBI Taxonomy" id="38307"/>
    <lineage>
        <taxon>Bacteria</taxon>
        <taxon>Pseudomonadati</taxon>
        <taxon>Pseudomonadota</taxon>
        <taxon>Alphaproteobacteria</taxon>
        <taxon>Acetobacterales</taxon>
        <taxon>Acetobacteraceae</taxon>
        <taxon>Gluconobacter</taxon>
    </lineage>
</organism>
<evidence type="ECO:0000313" key="2">
    <source>
        <dbReference type="Proteomes" id="UP000077786"/>
    </source>
</evidence>
<reference evidence="1 2" key="1">
    <citation type="submission" date="2016-03" db="EMBL/GenBank/DDBJ databases">
        <title>Draft genome sequence of Gluconobacter cerinus strain CECT 9110.</title>
        <authorList>
            <person name="Sainz F."/>
            <person name="Mas A."/>
            <person name="Torija M.J."/>
        </authorList>
    </citation>
    <scope>NUCLEOTIDE SEQUENCE [LARGE SCALE GENOMIC DNA]</scope>
    <source>
        <strain evidence="1 2">CECT 9110</strain>
    </source>
</reference>
<protein>
    <submittedName>
        <fullName evidence="1">Uncharacterized protein</fullName>
    </submittedName>
</protein>
<comment type="caution">
    <text evidence="1">The sequence shown here is derived from an EMBL/GenBank/DDBJ whole genome shotgun (WGS) entry which is preliminary data.</text>
</comment>
<accession>A0A1B6VG00</accession>
<dbReference type="AlphaFoldDB" id="A0A1B6VG00"/>